<dbReference type="PANTHER" id="PTHR46564:SF1">
    <property type="entry name" value="TRANSPOSASE"/>
    <property type="match status" value="1"/>
</dbReference>
<comment type="caution">
    <text evidence="2">The sequence shown here is derived from an EMBL/GenBank/DDBJ whole genome shotgun (WGS) entry which is preliminary data.</text>
</comment>
<dbReference type="OrthoDB" id="127242at2759"/>
<feature type="domain" description="Tc1-like transposase DDE" evidence="1">
    <location>
        <begin position="125"/>
        <end position="266"/>
    </location>
</feature>
<protein>
    <submittedName>
        <fullName evidence="2">Transposase</fullName>
    </submittedName>
</protein>
<name>A0A225W014_9STRA</name>
<dbReference type="InterPro" id="IPR036397">
    <property type="entry name" value="RNaseH_sf"/>
</dbReference>
<dbReference type="NCBIfam" id="NF033545">
    <property type="entry name" value="transpos_IS630"/>
    <property type="match status" value="1"/>
</dbReference>
<accession>A0A225W014</accession>
<dbReference type="PANTHER" id="PTHR46564">
    <property type="entry name" value="TRANSPOSASE"/>
    <property type="match status" value="1"/>
</dbReference>
<dbReference type="InterPro" id="IPR047655">
    <property type="entry name" value="Transpos_IS630-like"/>
</dbReference>
<dbReference type="SUPFAM" id="SSF46689">
    <property type="entry name" value="Homeodomain-like"/>
    <property type="match status" value="1"/>
</dbReference>
<sequence length="312" mass="35915">MALVACVLGVSVRSIERWHGLFKSKGNVLPEDGKNQSARYPRDAIDFVEEYIRIHPCFYLEELQEALKERFDNTLNNSTPTLCRLLKFDLKITRKILTKRAREIVPAEVEGFYRKLKPFYSGPDQLVFIDETSKDGRDALRKYAWSRRGTPAIVALPFNRGESLSVLAAFDVTGFFAWESTSGTFDRVAFHDVFKRKIAPFLNPWPLPRSIVILDNAKIHMYRELEDLIHSRGSILFFLPPCSPQLNPIEVGFSLLKRWLTRHAPLAFRQDPSRTLSIALVQCTKKNDKVGINLYQHCGYGLQELDKNCFFQ</sequence>
<gene>
    <name evidence="2" type="ORF">PHMEG_00015936</name>
</gene>
<evidence type="ECO:0000313" key="2">
    <source>
        <dbReference type="EMBL" id="OWZ11101.1"/>
    </source>
</evidence>
<dbReference type="InterPro" id="IPR038717">
    <property type="entry name" value="Tc1-like_DDE_dom"/>
</dbReference>
<keyword evidence="3" id="KW-1185">Reference proteome</keyword>
<dbReference type="Gene3D" id="3.30.420.10">
    <property type="entry name" value="Ribonuclease H-like superfamily/Ribonuclease H"/>
    <property type="match status" value="1"/>
</dbReference>
<dbReference type="AlphaFoldDB" id="A0A225W014"/>
<dbReference type="EMBL" id="NBNE01002228">
    <property type="protein sequence ID" value="OWZ11101.1"/>
    <property type="molecule type" value="Genomic_DNA"/>
</dbReference>
<dbReference type="STRING" id="4795.A0A225W014"/>
<evidence type="ECO:0000259" key="1">
    <source>
        <dbReference type="Pfam" id="PF13358"/>
    </source>
</evidence>
<dbReference type="Proteomes" id="UP000198211">
    <property type="component" value="Unassembled WGS sequence"/>
</dbReference>
<dbReference type="InterPro" id="IPR009057">
    <property type="entry name" value="Homeodomain-like_sf"/>
</dbReference>
<reference evidence="3" key="1">
    <citation type="submission" date="2017-03" db="EMBL/GenBank/DDBJ databases">
        <title>Phytopthora megakarya and P. palmivora, two closely related causual agents of cacao black pod achieved similar genome size and gene model numbers by different mechanisms.</title>
        <authorList>
            <person name="Ali S."/>
            <person name="Shao J."/>
            <person name="Larry D.J."/>
            <person name="Kronmiller B."/>
            <person name="Shen D."/>
            <person name="Strem M.D."/>
            <person name="Melnick R.L."/>
            <person name="Guiltinan M.J."/>
            <person name="Tyler B.M."/>
            <person name="Meinhardt L.W."/>
            <person name="Bailey B.A."/>
        </authorList>
    </citation>
    <scope>NUCLEOTIDE SEQUENCE [LARGE SCALE GENOMIC DNA]</scope>
    <source>
        <strain evidence="3">zdho120</strain>
    </source>
</reference>
<organism evidence="2 3">
    <name type="scientific">Phytophthora megakarya</name>
    <dbReference type="NCBI Taxonomy" id="4795"/>
    <lineage>
        <taxon>Eukaryota</taxon>
        <taxon>Sar</taxon>
        <taxon>Stramenopiles</taxon>
        <taxon>Oomycota</taxon>
        <taxon>Peronosporomycetes</taxon>
        <taxon>Peronosporales</taxon>
        <taxon>Peronosporaceae</taxon>
        <taxon>Phytophthora</taxon>
    </lineage>
</organism>
<dbReference type="Pfam" id="PF13358">
    <property type="entry name" value="DDE_3"/>
    <property type="match status" value="1"/>
</dbReference>
<proteinExistence type="predicted"/>
<dbReference type="GO" id="GO:0003676">
    <property type="term" value="F:nucleic acid binding"/>
    <property type="evidence" value="ECO:0007669"/>
    <property type="project" value="InterPro"/>
</dbReference>
<evidence type="ECO:0000313" key="3">
    <source>
        <dbReference type="Proteomes" id="UP000198211"/>
    </source>
</evidence>